<evidence type="ECO:0000256" key="2">
    <source>
        <dbReference type="ARBA" id="ARBA00022598"/>
    </source>
</evidence>
<dbReference type="Proteomes" id="UP000198734">
    <property type="component" value="Unassembled WGS sequence"/>
</dbReference>
<evidence type="ECO:0000259" key="3">
    <source>
        <dbReference type="Pfam" id="PF00501"/>
    </source>
</evidence>
<organism evidence="5 6">
    <name type="scientific">Psychrobacillus psychrotolerans</name>
    <dbReference type="NCBI Taxonomy" id="126156"/>
    <lineage>
        <taxon>Bacteria</taxon>
        <taxon>Bacillati</taxon>
        <taxon>Bacillota</taxon>
        <taxon>Bacilli</taxon>
        <taxon>Bacillales</taxon>
        <taxon>Bacillaceae</taxon>
        <taxon>Psychrobacillus</taxon>
    </lineage>
</organism>
<dbReference type="Pfam" id="PF00501">
    <property type="entry name" value="AMP-binding"/>
    <property type="match status" value="1"/>
</dbReference>
<dbReference type="PANTHER" id="PTHR43201">
    <property type="entry name" value="ACYL-COA SYNTHETASE"/>
    <property type="match status" value="1"/>
</dbReference>
<dbReference type="Gene3D" id="3.40.50.12780">
    <property type="entry name" value="N-terminal domain of ligase-like"/>
    <property type="match status" value="1"/>
</dbReference>
<dbReference type="InterPro" id="IPR000873">
    <property type="entry name" value="AMP-dep_synth/lig_dom"/>
</dbReference>
<dbReference type="PROSITE" id="PS00455">
    <property type="entry name" value="AMP_BINDING"/>
    <property type="match status" value="1"/>
</dbReference>
<dbReference type="RefSeq" id="WP_175496322.1">
    <property type="nucleotide sequence ID" value="NZ_FOXU01000009.1"/>
</dbReference>
<dbReference type="Gene3D" id="3.30.300.30">
    <property type="match status" value="1"/>
</dbReference>
<dbReference type="CDD" id="cd04433">
    <property type="entry name" value="AFD_class_I"/>
    <property type="match status" value="1"/>
</dbReference>
<keyword evidence="2 5" id="KW-0436">Ligase</keyword>
<sequence length="578" mass="65426">MILVNENVINEYVEKGWWGTETIYNLFDRHVKTRPTMEAIIDPLNRETICGGLPRRLTYEQLSKEVDQLAAVLIKNGIQKDDIIALQLPNTVEIVISYLAILRIGAIATPFPVQYREYEYEGLLNFVEAKAVLTMTHILKYEAARNFVNVRSKLPSVEKIFAWGKDVPEGVISLEQEELLMEDIERFQQKLASTEFTANDIFTICWTSGTEGKPKGVPRSHNEWIISAYASVDVAEFTEVDVLLNTFPMVNMAGIGGMFVPWLIAGSKLIMHHPFDLPTFLAQISIERASYTLAPPALLSMMLNNEAILKQADFSTLRAIGSGSTPLSPVMVKGWKEKYNIDIINYFGSNEGATYMSGPKDIPDTEQRANFFPRFGVVGYEWSTRIANRFQSRIVNVETGEEIIESNQPGEMRVKGASILPGYWKRDDINNRVFDKDGFFCTGDMFEIAEVNGEAKYYRFVGRSKDIIIRGGNNISPEEVEYLMQSHPKIAEVSVVGIPDEVMGERACACIVLKRPEETIELEEVVEFFKKSGFATYKIPEYISIRNELPRNPVGKILKNNLREQVQQEISPRLGVKQ</sequence>
<evidence type="ECO:0000259" key="4">
    <source>
        <dbReference type="Pfam" id="PF13193"/>
    </source>
</evidence>
<dbReference type="InterPro" id="IPR042099">
    <property type="entry name" value="ANL_N_sf"/>
</dbReference>
<name>A0A1I6AW76_9BACI</name>
<dbReference type="InterPro" id="IPR020845">
    <property type="entry name" value="AMP-binding_CS"/>
</dbReference>
<evidence type="ECO:0000313" key="5">
    <source>
        <dbReference type="EMBL" id="SFQ72879.1"/>
    </source>
</evidence>
<dbReference type="PANTHER" id="PTHR43201:SF5">
    <property type="entry name" value="MEDIUM-CHAIN ACYL-COA LIGASE ACSF2, MITOCHONDRIAL"/>
    <property type="match status" value="1"/>
</dbReference>
<dbReference type="Pfam" id="PF13193">
    <property type="entry name" value="AMP-binding_C"/>
    <property type="match status" value="1"/>
</dbReference>
<dbReference type="STRING" id="126156.SAMN05421670_3667"/>
<protein>
    <submittedName>
        <fullName evidence="5">Acyl-CoA synthetase (AMP-forming)/AMP-acid ligase II</fullName>
    </submittedName>
</protein>
<comment type="similarity">
    <text evidence="1">Belongs to the ATP-dependent AMP-binding enzyme family.</text>
</comment>
<evidence type="ECO:0000256" key="1">
    <source>
        <dbReference type="ARBA" id="ARBA00006432"/>
    </source>
</evidence>
<evidence type="ECO:0000313" key="6">
    <source>
        <dbReference type="Proteomes" id="UP000198734"/>
    </source>
</evidence>
<dbReference type="EMBL" id="FOXU01000009">
    <property type="protein sequence ID" value="SFQ72879.1"/>
    <property type="molecule type" value="Genomic_DNA"/>
</dbReference>
<dbReference type="FunFam" id="3.30.300.30:FF:000008">
    <property type="entry name" value="2,3-dihydroxybenzoate-AMP ligase"/>
    <property type="match status" value="1"/>
</dbReference>
<reference evidence="6" key="1">
    <citation type="submission" date="2016-10" db="EMBL/GenBank/DDBJ databases">
        <authorList>
            <person name="Varghese N."/>
            <person name="Submissions S."/>
        </authorList>
    </citation>
    <scope>NUCLEOTIDE SEQUENCE [LARGE SCALE GENOMIC DNA]</scope>
    <source>
        <strain evidence="6">DSM 11706</strain>
    </source>
</reference>
<dbReference type="AlphaFoldDB" id="A0A1I6AW76"/>
<feature type="domain" description="AMP-binding enzyme C-terminal" evidence="4">
    <location>
        <begin position="479"/>
        <end position="556"/>
    </location>
</feature>
<dbReference type="GO" id="GO:0031956">
    <property type="term" value="F:medium-chain fatty acid-CoA ligase activity"/>
    <property type="evidence" value="ECO:0007669"/>
    <property type="project" value="TreeGrafter"/>
</dbReference>
<dbReference type="InterPro" id="IPR045851">
    <property type="entry name" value="AMP-bd_C_sf"/>
</dbReference>
<dbReference type="InterPro" id="IPR025110">
    <property type="entry name" value="AMP-bd_C"/>
</dbReference>
<dbReference type="GO" id="GO:0006631">
    <property type="term" value="P:fatty acid metabolic process"/>
    <property type="evidence" value="ECO:0007669"/>
    <property type="project" value="TreeGrafter"/>
</dbReference>
<dbReference type="SUPFAM" id="SSF56801">
    <property type="entry name" value="Acetyl-CoA synthetase-like"/>
    <property type="match status" value="1"/>
</dbReference>
<accession>A0A1I6AW76</accession>
<gene>
    <name evidence="5" type="ORF">SAMN05421670_3667</name>
</gene>
<keyword evidence="6" id="KW-1185">Reference proteome</keyword>
<proteinExistence type="inferred from homology"/>
<feature type="domain" description="AMP-dependent synthetase/ligase" evidence="3">
    <location>
        <begin position="27"/>
        <end position="424"/>
    </location>
</feature>